<keyword evidence="1" id="KW-0472">Membrane</keyword>
<evidence type="ECO:0000313" key="3">
    <source>
        <dbReference type="Proteomes" id="UP000595618"/>
    </source>
</evidence>
<dbReference type="EMBL" id="CP066690">
    <property type="protein sequence ID" value="QQG45262.1"/>
    <property type="molecule type" value="Genomic_DNA"/>
</dbReference>
<keyword evidence="1" id="KW-1133">Transmembrane helix</keyword>
<name>A0A7T5RJE4_9BACT</name>
<evidence type="ECO:0008006" key="4">
    <source>
        <dbReference type="Google" id="ProtNLM"/>
    </source>
</evidence>
<sequence length="142" mass="15025">MNPATFLKIGGIVLIAVGVLGLIGIIGPTAESSIFGSTWWFDNAENWAHIVLGIVALIVVFALKGFQKIVTLVVGILGVVVGIWGFVLGANFFGAGLETLDNLLHLVIGLWALWSWKNAKEAGMPMAMPQRPPMGPMGPTGM</sequence>
<evidence type="ECO:0000256" key="1">
    <source>
        <dbReference type="SAM" id="Phobius"/>
    </source>
</evidence>
<organism evidence="2 3">
    <name type="scientific">Candidatus Sungiibacteriota bacterium</name>
    <dbReference type="NCBI Taxonomy" id="2750080"/>
    <lineage>
        <taxon>Bacteria</taxon>
        <taxon>Candidatus Sungiibacteriota</taxon>
    </lineage>
</organism>
<feature type="transmembrane region" description="Helical" evidence="1">
    <location>
        <begin position="70"/>
        <end position="93"/>
    </location>
</feature>
<feature type="transmembrane region" description="Helical" evidence="1">
    <location>
        <begin position="46"/>
        <end position="63"/>
    </location>
</feature>
<evidence type="ECO:0000313" key="2">
    <source>
        <dbReference type="EMBL" id="QQG45262.1"/>
    </source>
</evidence>
<keyword evidence="1" id="KW-0812">Transmembrane</keyword>
<reference evidence="2 3" key="1">
    <citation type="submission" date="2020-07" db="EMBL/GenBank/DDBJ databases">
        <title>Huge and variable diversity of episymbiotic CPR bacteria and DPANN archaea in groundwater ecosystems.</title>
        <authorList>
            <person name="He C.Y."/>
            <person name="Keren R."/>
            <person name="Whittaker M."/>
            <person name="Farag I.F."/>
            <person name="Doudna J."/>
            <person name="Cate J.H.D."/>
            <person name="Banfield J.F."/>
        </authorList>
    </citation>
    <scope>NUCLEOTIDE SEQUENCE [LARGE SCALE GENOMIC DNA]</scope>
    <source>
        <strain evidence="2">NC_groundwater_541_Ag_S-0.1um_46_50</strain>
    </source>
</reference>
<gene>
    <name evidence="2" type="ORF">HYW89_04685</name>
</gene>
<accession>A0A7T5RJE4</accession>
<protein>
    <recommendedName>
        <fullName evidence="4">DUF4383 domain-containing protein</fullName>
    </recommendedName>
</protein>
<feature type="transmembrane region" description="Helical" evidence="1">
    <location>
        <begin position="7"/>
        <end position="26"/>
    </location>
</feature>
<dbReference type="AlphaFoldDB" id="A0A7T5RJE4"/>
<dbReference type="Proteomes" id="UP000595618">
    <property type="component" value="Chromosome"/>
</dbReference>
<proteinExistence type="predicted"/>